<dbReference type="eggNOG" id="COG3210">
    <property type="taxonomic scope" value="Bacteria"/>
</dbReference>
<dbReference type="OrthoDB" id="218680at2"/>
<feature type="domain" description="Filamentous haemagglutinin FhaB/tRNA nuclease CdiA-like TPS" evidence="2">
    <location>
        <begin position="87"/>
        <end position="199"/>
    </location>
</feature>
<dbReference type="SMART" id="SM00912">
    <property type="entry name" value="Haemagg_act"/>
    <property type="match status" value="1"/>
</dbReference>
<accession>N9CEB2</accession>
<dbReference type="PANTHER" id="PTHR12338:SF5">
    <property type="entry name" value="ANTIGEN 43-RELATED"/>
    <property type="match status" value="1"/>
</dbReference>
<evidence type="ECO:0000259" key="2">
    <source>
        <dbReference type="SMART" id="SM00912"/>
    </source>
</evidence>
<sequence length="1250" mass="129439">MLTCTCFNHFFDFDALHLGIDMNKFYKVVWNARLQCWQAVSEFAKSHSGASSVKTAYDKKRKKNAVAYAAGVAALTLSLSVSAAIHDNALPTGQQIISGSADFTQAGNTLNINQHSQHLATNWNTFNIGSNAAVNFNQLKQSSVAVNRVLDNNASQVMGRLNANGQVILINPNGVVFSKTAQVNVGGIVASTLDLQQQDVLDGKFTFTGSGKNGSVENHGNIQAQNGGTVALIAPIVKNTGSISAENGRVELTAADKVRVSLQNGQLISYDIDQGTLQGLVENSGAIIADNGVVHLTAAAELQLGRAVVNHTGYIQANRLETNAKGEIVLLGDLSNGAANISGSLVSEGKNGQAGGFIETSAATVNIADTAHVSTQAEAGGKAGKWLIDPVDFVVAATGGNMTGAALNAALKNTDVTIQTTDTEATVSADPSLTANAQGQGNISINDAVKWDSGKTLTLDANNNIYINHVVDAGQGAGGKLVLKYGQQSADGRNGEVYSASSGQNQPTYAGYFIQAPVHLQQGLNFSVQRGSDAANLKEFQVITDANALQNMQDNLSGYYALGSNINAGSISNFAPIGTMIEGSGPNTGNHPFTGLFDGLGHVIENLTVKAPVIGNGQGSNWGMFGKIEGADIRNVGLINAVVQGDEFVGGLIGSMSNSALSNSFVQGTVTGRNSVGGLAGGSYFSTVDQVYSDAQVRSDNGAALLIGDNWGSALSNAYFTQADGSVTAWDRQGTESALSAEQIKLKQTYADLDWSISNAAGQNTAWRIYEGQTGPLLKAFLTPLTVKADDYAGVYNGVNQTGSSYANSVQQAEGSKILGAAVYAGGGKNAGTHASSISGLYSGQNGYDLSFEQGNVTIDKATITQIRDVAVDKAYDGATEAQTNASNAVLTGKIGSDDLTVQIGRAEFADKNAGQDKTVNLLNVTLTGADADNYQLAVQLTDSANILKKVIENIAGLQVADKVYDGTAAAVLNSDHAVYLGRIGQDQLSLIADANFDNKNAGADKTVTLHNLTLSGADAGNYTFVSQPYTLKGTIMKALITGVEGIQAQNKMYDGTTAATLNTGNAVLSGMLAGDQLGVQGIGAFVDSTAGNNKQVNIQQLILTGADAQNYQLADLQLIVQANIESSLPSFVLDNPLLLIQPPSLFEVRTVGGDLRPLGTIFLGSGSSAPAFIAQVFGSSDSGSLGGGDGGGFLGFGGGDGGVFGSSTLATIFSRDVPGVSEMNVFSGSQWKQSDLNQGLRGVFGAPVF</sequence>
<evidence type="ECO:0000256" key="1">
    <source>
        <dbReference type="SAM" id="Phobius"/>
    </source>
</evidence>
<name>N9CEB2_9GAMM</name>
<gene>
    <name evidence="3" type="ORF">F941_00548</name>
</gene>
<dbReference type="InterPro" id="IPR041248">
    <property type="entry name" value="YDG"/>
</dbReference>
<feature type="transmembrane region" description="Helical" evidence="1">
    <location>
        <begin position="65"/>
        <end position="85"/>
    </location>
</feature>
<protein>
    <recommendedName>
        <fullName evidence="2">Filamentous haemagglutinin FhaB/tRNA nuclease CdiA-like TPS domain-containing protein</fullName>
    </recommendedName>
</protein>
<proteinExistence type="predicted"/>
<evidence type="ECO:0000313" key="4">
    <source>
        <dbReference type="Proteomes" id="UP000018460"/>
    </source>
</evidence>
<reference evidence="3 4" key="1">
    <citation type="submission" date="2013-02" db="EMBL/GenBank/DDBJ databases">
        <title>The Genome Sequence of Acinetobacter bouvetii CIP 107468.</title>
        <authorList>
            <consortium name="The Broad Institute Genome Sequencing Platform"/>
            <consortium name="The Broad Institute Genome Sequencing Center for Infectious Disease"/>
            <person name="Cerqueira G."/>
            <person name="Feldgarden M."/>
            <person name="Courvalin P."/>
            <person name="Perichon B."/>
            <person name="Grillot-Courvalin C."/>
            <person name="Clermont D."/>
            <person name="Rocha E."/>
            <person name="Yoon E.-J."/>
            <person name="Nemec A."/>
            <person name="Walker B."/>
            <person name="Young S.K."/>
            <person name="Zeng Q."/>
            <person name="Gargeya S."/>
            <person name="Fitzgerald M."/>
            <person name="Haas B."/>
            <person name="Abouelleil A."/>
            <person name="Alvarado L."/>
            <person name="Arachchi H.M."/>
            <person name="Berlin A.M."/>
            <person name="Chapman S.B."/>
            <person name="Dewar J."/>
            <person name="Goldberg J."/>
            <person name="Griggs A."/>
            <person name="Gujja S."/>
            <person name="Hansen M."/>
            <person name="Howarth C."/>
            <person name="Imamovic A."/>
            <person name="Larimer J."/>
            <person name="McCowan C."/>
            <person name="Murphy C."/>
            <person name="Neiman D."/>
            <person name="Pearson M."/>
            <person name="Priest M."/>
            <person name="Roberts A."/>
            <person name="Saif S."/>
            <person name="Shea T."/>
            <person name="Sisk P."/>
            <person name="Sykes S."/>
            <person name="Wortman J."/>
            <person name="Nusbaum C."/>
            <person name="Birren B."/>
        </authorList>
    </citation>
    <scope>NUCLEOTIDE SEQUENCE [LARGE SCALE GENOMIC DNA]</scope>
    <source>
        <strain evidence="3 4">CIP 107468</strain>
    </source>
</reference>
<dbReference type="InterPro" id="IPR011050">
    <property type="entry name" value="Pectin_lyase_fold/virulence"/>
</dbReference>
<evidence type="ECO:0000313" key="3">
    <source>
        <dbReference type="EMBL" id="ENV83851.1"/>
    </source>
</evidence>
<dbReference type="InterPro" id="IPR024973">
    <property type="entry name" value="ESPR"/>
</dbReference>
<dbReference type="NCBIfam" id="TIGR01901">
    <property type="entry name" value="adhes_NPXG"/>
    <property type="match status" value="1"/>
</dbReference>
<keyword evidence="1" id="KW-1133">Transmembrane helix</keyword>
<keyword evidence="4" id="KW-1185">Reference proteome</keyword>
<dbReference type="Gene3D" id="2.160.20.10">
    <property type="entry name" value="Single-stranded right-handed beta-helix, Pectin lyase-like"/>
    <property type="match status" value="1"/>
</dbReference>
<dbReference type="PATRIC" id="fig|1120925.3.peg.599"/>
<dbReference type="InterPro" id="IPR008638">
    <property type="entry name" value="FhaB/CdiA-like_TPS"/>
</dbReference>
<dbReference type="Gene3D" id="2.160.20.110">
    <property type="match status" value="1"/>
</dbReference>
<keyword evidence="1" id="KW-0472">Membrane</keyword>
<keyword evidence="1" id="KW-0812">Transmembrane</keyword>
<dbReference type="PANTHER" id="PTHR12338">
    <property type="entry name" value="AUTOTRANSPORTER"/>
    <property type="match status" value="1"/>
</dbReference>
<dbReference type="Pfam" id="PF05860">
    <property type="entry name" value="TPS"/>
    <property type="match status" value="1"/>
</dbReference>
<comment type="caution">
    <text evidence="3">The sequence shown here is derived from an EMBL/GenBank/DDBJ whole genome shotgun (WGS) entry which is preliminary data.</text>
</comment>
<dbReference type="SUPFAM" id="SSF51126">
    <property type="entry name" value="Pectin lyase-like"/>
    <property type="match status" value="1"/>
</dbReference>
<dbReference type="InterPro" id="IPR050909">
    <property type="entry name" value="Bact_Autotransporter_VF"/>
</dbReference>
<dbReference type="Pfam" id="PF13018">
    <property type="entry name" value="ESPR"/>
    <property type="match status" value="1"/>
</dbReference>
<dbReference type="EMBL" id="APQD01000004">
    <property type="protein sequence ID" value="ENV83851.1"/>
    <property type="molecule type" value="Genomic_DNA"/>
</dbReference>
<dbReference type="Pfam" id="PF18657">
    <property type="entry name" value="YDG"/>
    <property type="match status" value="3"/>
</dbReference>
<dbReference type="InterPro" id="IPR012334">
    <property type="entry name" value="Pectin_lyas_fold"/>
</dbReference>
<dbReference type="Proteomes" id="UP000018460">
    <property type="component" value="Unassembled WGS sequence"/>
</dbReference>
<dbReference type="AlphaFoldDB" id="N9CEB2"/>
<organism evidence="3 4">
    <name type="scientific">Acinetobacter bouvetii DSM 14964 = CIP 107468</name>
    <dbReference type="NCBI Taxonomy" id="1120925"/>
    <lineage>
        <taxon>Bacteria</taxon>
        <taxon>Pseudomonadati</taxon>
        <taxon>Pseudomonadota</taxon>
        <taxon>Gammaproteobacteria</taxon>
        <taxon>Moraxellales</taxon>
        <taxon>Moraxellaceae</taxon>
        <taxon>Acinetobacter</taxon>
    </lineage>
</organism>